<feature type="region of interest" description="Disordered" evidence="1">
    <location>
        <begin position="174"/>
        <end position="199"/>
    </location>
</feature>
<dbReference type="RefSeq" id="XP_018060562.1">
    <property type="nucleotide sequence ID" value="XM_018221012.1"/>
</dbReference>
<evidence type="ECO:0000313" key="2">
    <source>
        <dbReference type="EMBL" id="KUJ06207.1"/>
    </source>
</evidence>
<evidence type="ECO:0000313" key="3">
    <source>
        <dbReference type="Proteomes" id="UP000070700"/>
    </source>
</evidence>
<organism evidence="2 3">
    <name type="scientific">Mollisia scopiformis</name>
    <name type="common">Conifer needle endophyte fungus</name>
    <name type="synonym">Phialocephala scopiformis</name>
    <dbReference type="NCBI Taxonomy" id="149040"/>
    <lineage>
        <taxon>Eukaryota</taxon>
        <taxon>Fungi</taxon>
        <taxon>Dikarya</taxon>
        <taxon>Ascomycota</taxon>
        <taxon>Pezizomycotina</taxon>
        <taxon>Leotiomycetes</taxon>
        <taxon>Helotiales</taxon>
        <taxon>Mollisiaceae</taxon>
        <taxon>Mollisia</taxon>
    </lineage>
</organism>
<feature type="compositionally biased region" description="Acidic residues" evidence="1">
    <location>
        <begin position="190"/>
        <end position="199"/>
    </location>
</feature>
<evidence type="ECO:0000256" key="1">
    <source>
        <dbReference type="SAM" id="MobiDB-lite"/>
    </source>
</evidence>
<sequence length="199" mass="21706">MALGFALALAMPIFVVISRLSIKRSWILSPKSPPITALVVVDEGFQTSLAVGIWLLKPNLVVNLFPLSRTLGLELRRIRRTSNRHPKLGLADAGLDTETSARAATGRTPQRSIPHCSPVKSQAAPATSSPCAWEKAISRLVGPIYGPEDLICGWVTKRKSKRKASFSLQWPAKRLVIDPGSRPNSSPEFSDADDKDDEN</sequence>
<feature type="region of interest" description="Disordered" evidence="1">
    <location>
        <begin position="101"/>
        <end position="121"/>
    </location>
</feature>
<reference evidence="2 3" key="1">
    <citation type="submission" date="2015-10" db="EMBL/GenBank/DDBJ databases">
        <title>Full genome of DAOMC 229536 Phialocephala scopiformis, a fungal endophyte of spruce producing the potent anti-insectan compound rugulosin.</title>
        <authorList>
            <consortium name="DOE Joint Genome Institute"/>
            <person name="Walker A.K."/>
            <person name="Frasz S.L."/>
            <person name="Seifert K.A."/>
            <person name="Miller J.D."/>
            <person name="Mondo S.J."/>
            <person name="Labutti K."/>
            <person name="Lipzen A."/>
            <person name="Dockter R."/>
            <person name="Kennedy M."/>
            <person name="Grigoriev I.V."/>
            <person name="Spatafora J.W."/>
        </authorList>
    </citation>
    <scope>NUCLEOTIDE SEQUENCE [LARGE SCALE GENOMIC DNA]</scope>
    <source>
        <strain evidence="2 3">CBS 120377</strain>
    </source>
</reference>
<dbReference type="KEGG" id="psco:LY89DRAFT_744044"/>
<dbReference type="GeneID" id="28830738"/>
<dbReference type="AlphaFoldDB" id="A0A132B3G9"/>
<protein>
    <submittedName>
        <fullName evidence="2">Uncharacterized protein</fullName>
    </submittedName>
</protein>
<proteinExistence type="predicted"/>
<accession>A0A132B3G9</accession>
<keyword evidence="3" id="KW-1185">Reference proteome</keyword>
<dbReference type="EMBL" id="KQ947451">
    <property type="protein sequence ID" value="KUJ06207.1"/>
    <property type="molecule type" value="Genomic_DNA"/>
</dbReference>
<gene>
    <name evidence="2" type="ORF">LY89DRAFT_744044</name>
</gene>
<dbReference type="InParanoid" id="A0A132B3G9"/>
<feature type="compositionally biased region" description="Polar residues" evidence="1">
    <location>
        <begin position="101"/>
        <end position="111"/>
    </location>
</feature>
<name>A0A132B3G9_MOLSC</name>
<dbReference type="Proteomes" id="UP000070700">
    <property type="component" value="Unassembled WGS sequence"/>
</dbReference>